<dbReference type="InterPro" id="IPR037069">
    <property type="entry name" value="AcylCoA_DH/ox_N_sf"/>
</dbReference>
<feature type="domain" description="Acyl-CoA dehydrogenase/oxidase N-terminal" evidence="7">
    <location>
        <begin position="9"/>
        <end position="119"/>
    </location>
</feature>
<dbReference type="EMBL" id="QTUJ01000003">
    <property type="protein sequence ID" value="REF68692.1"/>
    <property type="molecule type" value="Genomic_DNA"/>
</dbReference>
<dbReference type="Gene3D" id="2.40.110.10">
    <property type="entry name" value="Butyryl-CoA Dehydrogenase, subunit A, domain 2"/>
    <property type="match status" value="1"/>
</dbReference>
<dbReference type="Gene3D" id="1.20.140.10">
    <property type="entry name" value="Butyryl-CoA Dehydrogenase, subunit A, domain 3"/>
    <property type="match status" value="1"/>
</dbReference>
<keyword evidence="4" id="KW-0274">FAD</keyword>
<dbReference type="Proteomes" id="UP000256941">
    <property type="component" value="Unassembled WGS sequence"/>
</dbReference>
<dbReference type="InterPro" id="IPR036250">
    <property type="entry name" value="AcylCo_DH-like_C"/>
</dbReference>
<keyword evidence="3" id="KW-0285">Flavoprotein</keyword>
<accession>A0A3D9XKM9</accession>
<dbReference type="Pfam" id="PF00441">
    <property type="entry name" value="Acyl-CoA_dh_1"/>
    <property type="match status" value="1"/>
</dbReference>
<evidence type="ECO:0000256" key="4">
    <source>
        <dbReference type="ARBA" id="ARBA00022827"/>
    </source>
</evidence>
<dbReference type="RefSeq" id="WP_166435588.1">
    <property type="nucleotide sequence ID" value="NZ_CP038197.1"/>
</dbReference>
<dbReference type="InterPro" id="IPR046373">
    <property type="entry name" value="Acyl-CoA_Oxase/DH_mid-dom_sf"/>
</dbReference>
<feature type="domain" description="Acyl-CoA dehydrogenase/oxidase C-terminal" evidence="6">
    <location>
        <begin position="222"/>
        <end position="362"/>
    </location>
</feature>
<gene>
    <name evidence="8" type="ORF">BDD41_3761</name>
</gene>
<evidence type="ECO:0000256" key="3">
    <source>
        <dbReference type="ARBA" id="ARBA00022630"/>
    </source>
</evidence>
<evidence type="ECO:0000259" key="6">
    <source>
        <dbReference type="Pfam" id="PF00441"/>
    </source>
</evidence>
<dbReference type="PANTHER" id="PTHR43884">
    <property type="entry name" value="ACYL-COA DEHYDROGENASE"/>
    <property type="match status" value="1"/>
</dbReference>
<dbReference type="Pfam" id="PF02771">
    <property type="entry name" value="Acyl-CoA_dh_N"/>
    <property type="match status" value="1"/>
</dbReference>
<organism evidence="8 9">
    <name type="scientific">Paracoccus versutus</name>
    <name type="common">Thiobacillus versutus</name>
    <dbReference type="NCBI Taxonomy" id="34007"/>
    <lineage>
        <taxon>Bacteria</taxon>
        <taxon>Pseudomonadati</taxon>
        <taxon>Pseudomonadota</taxon>
        <taxon>Alphaproteobacteria</taxon>
        <taxon>Rhodobacterales</taxon>
        <taxon>Paracoccaceae</taxon>
        <taxon>Paracoccus</taxon>
    </lineage>
</organism>
<dbReference type="Gene3D" id="1.10.540.10">
    <property type="entry name" value="Acyl-CoA dehydrogenase/oxidase, N-terminal domain"/>
    <property type="match status" value="1"/>
</dbReference>
<dbReference type="AlphaFoldDB" id="A0A3D9XKM9"/>
<dbReference type="InterPro" id="IPR009075">
    <property type="entry name" value="AcylCo_DH/oxidase_C"/>
</dbReference>
<sequence length="382" mass="40291">MFSRPEEPDHRQQLRESVADFANREATLAATRAGLATQAGFSHERWKTMAELGWTGILVPEDDGGLAMEHADLAALHHEAGRAALPEPLVCVGILAMQALVLGGNQALKDRLLPGLMGGDLLATLAWQGRAGAMGSGAVGPKAAPEGEGWTLSGQALFVPLAQEAGGYAVAADTGAGILLAWIDQPPKVVQTTAHTDGSRQSTVDLDGAKVDPGAVIAFPDRGAAILDQLLDIARLAVAAQLQGVMEAAFQMTLDYMKQRVQFGKPIASFQAIQHRAVNLYVHIEMARSALLRAAAAMDDPHADAASRATHVSAAKSRAGDAAQLVVKECIQLHGAIGYTEECDLSLYVNRALALAAWLGNPRAHRARWFELHNAGGQANGH</sequence>
<reference evidence="8 9" key="1">
    <citation type="submission" date="2018-08" db="EMBL/GenBank/DDBJ databases">
        <title>Genomic Encyclopedia of Archaeal and Bacterial Type Strains, Phase II (KMG-II): from individual species to whole genera.</title>
        <authorList>
            <person name="Goeker M."/>
        </authorList>
    </citation>
    <scope>NUCLEOTIDE SEQUENCE [LARGE SCALE GENOMIC DNA]</scope>
    <source>
        <strain evidence="8 9">DSM 17099</strain>
    </source>
</reference>
<dbReference type="InterPro" id="IPR009100">
    <property type="entry name" value="AcylCoA_DH/oxidase_NM_dom_sf"/>
</dbReference>
<dbReference type="CDD" id="cd00567">
    <property type="entry name" value="ACAD"/>
    <property type="match status" value="1"/>
</dbReference>
<comment type="caution">
    <text evidence="8">The sequence shown here is derived from an EMBL/GenBank/DDBJ whole genome shotgun (WGS) entry which is preliminary data.</text>
</comment>
<dbReference type="SUPFAM" id="SSF47203">
    <property type="entry name" value="Acyl-CoA dehydrogenase C-terminal domain-like"/>
    <property type="match status" value="1"/>
</dbReference>
<proteinExistence type="inferred from homology"/>
<evidence type="ECO:0000256" key="2">
    <source>
        <dbReference type="ARBA" id="ARBA00009347"/>
    </source>
</evidence>
<comment type="similarity">
    <text evidence="2">Belongs to the acyl-CoA dehydrogenase family.</text>
</comment>
<keyword evidence="5" id="KW-0560">Oxidoreductase</keyword>
<evidence type="ECO:0000313" key="9">
    <source>
        <dbReference type="Proteomes" id="UP000256941"/>
    </source>
</evidence>
<evidence type="ECO:0000256" key="5">
    <source>
        <dbReference type="ARBA" id="ARBA00023002"/>
    </source>
</evidence>
<evidence type="ECO:0000313" key="8">
    <source>
        <dbReference type="EMBL" id="REF68692.1"/>
    </source>
</evidence>
<evidence type="ECO:0000259" key="7">
    <source>
        <dbReference type="Pfam" id="PF02771"/>
    </source>
</evidence>
<dbReference type="SUPFAM" id="SSF56645">
    <property type="entry name" value="Acyl-CoA dehydrogenase NM domain-like"/>
    <property type="match status" value="1"/>
</dbReference>
<dbReference type="InterPro" id="IPR013786">
    <property type="entry name" value="AcylCoA_DH/ox_N"/>
</dbReference>
<evidence type="ECO:0000256" key="1">
    <source>
        <dbReference type="ARBA" id="ARBA00001974"/>
    </source>
</evidence>
<comment type="cofactor">
    <cofactor evidence="1">
        <name>FAD</name>
        <dbReference type="ChEBI" id="CHEBI:57692"/>
    </cofactor>
</comment>
<dbReference type="GO" id="GO:0003995">
    <property type="term" value="F:acyl-CoA dehydrogenase activity"/>
    <property type="evidence" value="ECO:0007669"/>
    <property type="project" value="TreeGrafter"/>
</dbReference>
<name>A0A3D9XKM9_PARVE</name>
<protein>
    <submittedName>
        <fullName evidence="8">Alkylation response protein AidB-like acyl-CoA dehydrogenase</fullName>
    </submittedName>
</protein>
<dbReference type="PANTHER" id="PTHR43884:SF20">
    <property type="entry name" value="ACYL-COA DEHYDROGENASE FADE28"/>
    <property type="match status" value="1"/>
</dbReference>
<dbReference type="GO" id="GO:0050660">
    <property type="term" value="F:flavin adenine dinucleotide binding"/>
    <property type="evidence" value="ECO:0007669"/>
    <property type="project" value="InterPro"/>
</dbReference>